<keyword evidence="3" id="KW-0995">Kinetochore</keyword>
<dbReference type="Gene3D" id="1.25.40.430">
    <property type="match status" value="1"/>
</dbReference>
<dbReference type="PROSITE" id="PS51489">
    <property type="entry name" value="BUB1_N"/>
    <property type="match status" value="1"/>
</dbReference>
<evidence type="ECO:0000313" key="8">
    <source>
        <dbReference type="Proteomes" id="UP000054251"/>
    </source>
</evidence>
<dbReference type="Pfam" id="PF08311">
    <property type="entry name" value="Mad3_BUB1_I"/>
    <property type="match status" value="1"/>
</dbReference>
<dbReference type="InterPro" id="IPR000719">
    <property type="entry name" value="Prot_kinase_dom"/>
</dbReference>
<feature type="domain" description="Protein kinase" evidence="5">
    <location>
        <begin position="615"/>
        <end position="931"/>
    </location>
</feature>
<dbReference type="Gene3D" id="1.10.510.10">
    <property type="entry name" value="Transferase(Phosphotransferase) domain 1"/>
    <property type="match status" value="1"/>
</dbReference>
<accession>A0A0V1Q0C3</accession>
<dbReference type="GO" id="GO:0005524">
    <property type="term" value="F:ATP binding"/>
    <property type="evidence" value="ECO:0007669"/>
    <property type="project" value="InterPro"/>
</dbReference>
<dbReference type="RefSeq" id="XP_015468084.1">
    <property type="nucleotide sequence ID" value="XM_015611103.1"/>
</dbReference>
<dbReference type="InterPro" id="IPR015661">
    <property type="entry name" value="Bub1/Mad3"/>
</dbReference>
<evidence type="ECO:0000313" key="7">
    <source>
        <dbReference type="EMBL" id="KSA01982.1"/>
    </source>
</evidence>
<dbReference type="PANTHER" id="PTHR14030:SF4">
    <property type="entry name" value="BUB1 KINASE, ISOFORM A-RELATED"/>
    <property type="match status" value="1"/>
</dbReference>
<keyword evidence="2" id="KW-0158">Chromosome</keyword>
<evidence type="ECO:0008006" key="9">
    <source>
        <dbReference type="Google" id="ProtNLM"/>
    </source>
</evidence>
<dbReference type="InterPro" id="IPR008271">
    <property type="entry name" value="Ser/Thr_kinase_AS"/>
</dbReference>
<dbReference type="PROSITE" id="PS50011">
    <property type="entry name" value="PROTEIN_KINASE_DOM"/>
    <property type="match status" value="1"/>
</dbReference>
<dbReference type="GeneID" id="26839282"/>
<feature type="domain" description="BUB1 N-terminal" evidence="6">
    <location>
        <begin position="54"/>
        <end position="211"/>
    </location>
</feature>
<dbReference type="FunFam" id="1.25.40.430:FF:000003">
    <property type="entry name" value="Checkpoint serine/threonine-protein kinase BUB1"/>
    <property type="match status" value="1"/>
</dbReference>
<dbReference type="Proteomes" id="UP000054251">
    <property type="component" value="Unassembled WGS sequence"/>
</dbReference>
<reference evidence="7 8" key="1">
    <citation type="submission" date="2015-11" db="EMBL/GenBank/DDBJ databases">
        <title>The genome of Debaryomyces fabryi.</title>
        <authorList>
            <person name="Tafer H."/>
            <person name="Lopandic K."/>
        </authorList>
    </citation>
    <scope>NUCLEOTIDE SEQUENCE [LARGE SCALE GENOMIC DNA]</scope>
    <source>
        <strain evidence="7 8">CBS 789</strain>
    </source>
</reference>
<proteinExistence type="predicted"/>
<protein>
    <recommendedName>
        <fullName evidence="9">Protein kinase domain-containing protein</fullName>
    </recommendedName>
</protein>
<dbReference type="GO" id="GO:0007094">
    <property type="term" value="P:mitotic spindle assembly checkpoint signaling"/>
    <property type="evidence" value="ECO:0007669"/>
    <property type="project" value="InterPro"/>
</dbReference>
<dbReference type="CDD" id="cd13981">
    <property type="entry name" value="STKc_Bub1_BubR1"/>
    <property type="match status" value="1"/>
</dbReference>
<sequence>MLSQTDASLIEHDKENIQPLPEGRSASKLALNFKNASKSVLKYKEQQQKRREQFELQLENFEELDDPLQVFLDYINWTHETFPQGSNTESGLLALLERCTSCFRDVTHYKNDPRYLKVWLEYTNYSDSPRDIFVYLAKKEIGTELALYYEEFAKYLELNEKFQDATQIYEMGVEYKARPLVRLERSFSQFKERMNDLTRRTDRGDSSMKNVLAVKRGDSAVPIGMADAQTTRKRPKLQVFVEEEEKNNDILSTLFEGPVNPPELGSIKTRVKENILTSKPWSGETLKQKIEPARFESKIAVFKDTLSNNTDGQTAVQTIEEDENGLMHTLIRHPGKNLEKVSLNMDLLYPKQGEEYCLEEILAITRRLSKVSLAYGEQKKVLHEANTPLMLRNNVVDESTFSKDNTFTIPLKDGGFHEDDDTHLPFKHRPNSPTMTMFSRMATNEVLTMFNDAGHNLNTDDEDEKTEGENTTNFDGFVTETIHAITPEEKKFNQQQIPSEKIHFKEEELKKTITPPRDTNTQVTDSVQSSPFIEKPSSSVIDIEQKIFDPVDESLREHLLDNLSTPIISYPGFCNYCHTKINKIKRFHDITNNKTKIITKGSKNSIIDYCGDEIYCLRYELGHGGYGVVYLVETEMGQLKALKVESPSSKWEYYILTKIHHRLSMFDSNVREMIVKPEALFFFQDESYLLMNYVNQGTILDVINIYKNRGSTADEVLCIYLTIELLKIIEVLHSIGIIHGDLKADNCMIRFSHSKEWSDTYSRNGTDGWSNKSITLIDFGRAIDMSLFNHNVQFVSNWETDQQDCPQMNKHEPWSFEADYYGLASIIYTMLFGKYIEVKESTSGSVSLSHTLKRYWQLDLWNPLFNLLLNPYSLSNNSSIKLPITEELKFQRHRLENWLEANSSKKNLKNSINDIEVELNNNNKKLLHSLR</sequence>
<dbReference type="AlphaFoldDB" id="A0A0V1Q0C3"/>
<evidence type="ECO:0000256" key="2">
    <source>
        <dbReference type="ARBA" id="ARBA00022454"/>
    </source>
</evidence>
<dbReference type="InterPro" id="IPR012572">
    <property type="entry name" value="Mad3/Bub1_II"/>
</dbReference>
<dbReference type="GO" id="GO:0051754">
    <property type="term" value="P:meiotic sister chromatid cohesion, centromeric"/>
    <property type="evidence" value="ECO:0007669"/>
    <property type="project" value="TreeGrafter"/>
</dbReference>
<keyword evidence="8" id="KW-1185">Reference proteome</keyword>
<organism evidence="7 8">
    <name type="scientific">Debaryomyces fabryi</name>
    <dbReference type="NCBI Taxonomy" id="58627"/>
    <lineage>
        <taxon>Eukaryota</taxon>
        <taxon>Fungi</taxon>
        <taxon>Dikarya</taxon>
        <taxon>Ascomycota</taxon>
        <taxon>Saccharomycotina</taxon>
        <taxon>Pichiomycetes</taxon>
        <taxon>Debaryomycetaceae</taxon>
        <taxon>Debaryomyces</taxon>
    </lineage>
</organism>
<dbReference type="GO" id="GO:0004672">
    <property type="term" value="F:protein kinase activity"/>
    <property type="evidence" value="ECO:0007669"/>
    <property type="project" value="InterPro"/>
</dbReference>
<dbReference type="GO" id="GO:0032991">
    <property type="term" value="C:protein-containing complex"/>
    <property type="evidence" value="ECO:0007669"/>
    <property type="project" value="UniProtKB-ARBA"/>
</dbReference>
<dbReference type="SMART" id="SM00220">
    <property type="entry name" value="S_TKc"/>
    <property type="match status" value="1"/>
</dbReference>
<dbReference type="PANTHER" id="PTHR14030">
    <property type="entry name" value="MITOTIC CHECKPOINT SERINE/THREONINE-PROTEIN KINASE BUB1"/>
    <property type="match status" value="1"/>
</dbReference>
<evidence type="ECO:0000256" key="4">
    <source>
        <dbReference type="ARBA" id="ARBA00023328"/>
    </source>
</evidence>
<dbReference type="GO" id="GO:0005634">
    <property type="term" value="C:nucleus"/>
    <property type="evidence" value="ECO:0007669"/>
    <property type="project" value="TreeGrafter"/>
</dbReference>
<dbReference type="Pfam" id="PF08171">
    <property type="entry name" value="Mad3_BUB1_II"/>
    <property type="match status" value="1"/>
</dbReference>
<dbReference type="Gene3D" id="6.10.20.170">
    <property type="match status" value="1"/>
</dbReference>
<keyword evidence="4" id="KW-0137">Centromere</keyword>
<name>A0A0V1Q0C3_9ASCO</name>
<evidence type="ECO:0000256" key="1">
    <source>
        <dbReference type="ARBA" id="ARBA00004629"/>
    </source>
</evidence>
<dbReference type="SMART" id="SM00777">
    <property type="entry name" value="Mad3_BUB1_I"/>
    <property type="match status" value="1"/>
</dbReference>
<evidence type="ECO:0000259" key="6">
    <source>
        <dbReference type="PROSITE" id="PS51489"/>
    </source>
</evidence>
<dbReference type="InterPro" id="IPR011009">
    <property type="entry name" value="Kinase-like_dom_sf"/>
</dbReference>
<dbReference type="SUPFAM" id="SSF56112">
    <property type="entry name" value="Protein kinase-like (PK-like)"/>
    <property type="match status" value="1"/>
</dbReference>
<comment type="caution">
    <text evidence="7">The sequence shown here is derived from an EMBL/GenBank/DDBJ whole genome shotgun (WGS) entry which is preliminary data.</text>
</comment>
<evidence type="ECO:0000256" key="3">
    <source>
        <dbReference type="ARBA" id="ARBA00022838"/>
    </source>
</evidence>
<dbReference type="PROSITE" id="PS00108">
    <property type="entry name" value="PROTEIN_KINASE_ST"/>
    <property type="match status" value="1"/>
</dbReference>
<evidence type="ECO:0000259" key="5">
    <source>
        <dbReference type="PROSITE" id="PS50011"/>
    </source>
</evidence>
<comment type="subcellular location">
    <subcellularLocation>
        <location evidence="1">Chromosome</location>
        <location evidence="1">Centromere</location>
        <location evidence="1">Kinetochore</location>
    </subcellularLocation>
</comment>
<gene>
    <name evidence="7" type="ORF">AC631_02273</name>
</gene>
<dbReference type="Pfam" id="PF00069">
    <property type="entry name" value="Pkinase"/>
    <property type="match status" value="1"/>
</dbReference>
<dbReference type="EMBL" id="LMYN01000038">
    <property type="protein sequence ID" value="KSA01982.1"/>
    <property type="molecule type" value="Genomic_DNA"/>
</dbReference>
<dbReference type="OrthoDB" id="248495at2759"/>
<dbReference type="GO" id="GO:0000776">
    <property type="term" value="C:kinetochore"/>
    <property type="evidence" value="ECO:0007669"/>
    <property type="project" value="UniProtKB-KW"/>
</dbReference>
<dbReference type="InterPro" id="IPR013212">
    <property type="entry name" value="Mad3/Bub1_I"/>
</dbReference>